<dbReference type="EMBL" id="JAGIKT010000036">
    <property type="protein sequence ID" value="MBP0112756.1"/>
    <property type="molecule type" value="Genomic_DNA"/>
</dbReference>
<gene>
    <name evidence="2" type="ORF">JWS04_17000</name>
</gene>
<dbReference type="RefSeq" id="WP_209295348.1">
    <property type="nucleotide sequence ID" value="NZ_JAGIKT010000036.1"/>
</dbReference>
<keyword evidence="1" id="KW-0472">Membrane</keyword>
<feature type="transmembrane region" description="Helical" evidence="1">
    <location>
        <begin position="87"/>
        <end position="106"/>
    </location>
</feature>
<evidence type="ECO:0000313" key="3">
    <source>
        <dbReference type="Proteomes" id="UP000669317"/>
    </source>
</evidence>
<feature type="transmembrane region" description="Helical" evidence="1">
    <location>
        <begin position="54"/>
        <end position="80"/>
    </location>
</feature>
<feature type="transmembrane region" description="Helical" evidence="1">
    <location>
        <begin position="112"/>
        <end position="129"/>
    </location>
</feature>
<organism evidence="2 3">
    <name type="scientific">Bradyrhizobium vignae</name>
    <dbReference type="NCBI Taxonomy" id="1549949"/>
    <lineage>
        <taxon>Bacteria</taxon>
        <taxon>Pseudomonadati</taxon>
        <taxon>Pseudomonadota</taxon>
        <taxon>Alphaproteobacteria</taxon>
        <taxon>Hyphomicrobiales</taxon>
        <taxon>Nitrobacteraceae</taxon>
        <taxon>Bradyrhizobium</taxon>
    </lineage>
</organism>
<proteinExistence type="predicted"/>
<comment type="caution">
    <text evidence="2">The sequence shown here is derived from an EMBL/GenBank/DDBJ whole genome shotgun (WGS) entry which is preliminary data.</text>
</comment>
<feature type="transmembrane region" description="Helical" evidence="1">
    <location>
        <begin position="173"/>
        <end position="192"/>
    </location>
</feature>
<evidence type="ECO:0000313" key="2">
    <source>
        <dbReference type="EMBL" id="MBP0112756.1"/>
    </source>
</evidence>
<keyword evidence="1" id="KW-1133">Transmembrane helix</keyword>
<sequence>MLALLLKMGLSALIAVSVTVLAEKSGPVIGALLATLPVTSGPAFLFLAQDHDAAFISQTALSTFAQNIPTAIFATSYVLLAQRLSTTVSVGGAMCVWLVYLALSLWGDSSLPTALLLGACVFPLCIVLVRPYRHASASASSPGQHASDLIVRGLAVALLVGAIEVLGLVATPMWTGVLAAAPVLYLSLMIILQRRLGGPAAAAVIANSLAGFLGISLAFVTVYLLAVSLGKWTAIAFGLTFSASWNTGLFLLHCRGASVLQSNSNHLLPIEANRSSS</sequence>
<accession>A0ABS3ZXJ7</accession>
<dbReference type="Proteomes" id="UP000669317">
    <property type="component" value="Unassembled WGS sequence"/>
</dbReference>
<feature type="transmembrane region" description="Helical" evidence="1">
    <location>
        <begin position="204"/>
        <end position="226"/>
    </location>
</feature>
<evidence type="ECO:0000256" key="1">
    <source>
        <dbReference type="SAM" id="Phobius"/>
    </source>
</evidence>
<feature type="transmembrane region" description="Helical" evidence="1">
    <location>
        <begin position="232"/>
        <end position="252"/>
    </location>
</feature>
<reference evidence="2 3" key="1">
    <citation type="submission" date="2021-03" db="EMBL/GenBank/DDBJ databases">
        <title>Genome Sequence of Bradyrhizobium vignae strain ISRA400.</title>
        <authorList>
            <person name="Tisa L.S."/>
            <person name="Svistoonoff S."/>
            <person name="Hocher V."/>
            <person name="Fall S."/>
            <person name="Zaiya A."/>
            <person name="Naing D."/>
            <person name="Niang N."/>
            <person name="Diouf A."/>
            <person name="Dasylva M.C."/>
            <person name="Toure O."/>
            <person name="Gueye M."/>
            <person name="Gully D."/>
            <person name="Tisseyre P."/>
            <person name="Simpson S."/>
            <person name="Morris K."/>
            <person name="Thomas W.K."/>
        </authorList>
    </citation>
    <scope>NUCLEOTIDE SEQUENCE [LARGE SCALE GENOMIC DNA]</scope>
    <source>
        <strain evidence="2 3">ISRA400</strain>
    </source>
</reference>
<keyword evidence="1" id="KW-0812">Transmembrane</keyword>
<protein>
    <submittedName>
        <fullName evidence="2">Uncharacterized protein</fullName>
    </submittedName>
</protein>
<keyword evidence="3" id="KW-1185">Reference proteome</keyword>
<name>A0ABS3ZXJ7_9BRAD</name>
<feature type="transmembrane region" description="Helical" evidence="1">
    <location>
        <begin position="149"/>
        <end position="167"/>
    </location>
</feature>